<evidence type="ECO:0000313" key="4">
    <source>
        <dbReference type="EMBL" id="CUN77596.1"/>
    </source>
</evidence>
<dbReference type="RefSeq" id="WP_055258365.1">
    <property type="nucleotide sequence ID" value="NZ_CABIXL010000003.1"/>
</dbReference>
<organism evidence="4 5">
    <name type="scientific">Sarcina ventriculi</name>
    <name type="common">Clostridium ventriculi</name>
    <dbReference type="NCBI Taxonomy" id="1267"/>
    <lineage>
        <taxon>Bacteria</taxon>
        <taxon>Bacillati</taxon>
        <taxon>Bacillota</taxon>
        <taxon>Clostridia</taxon>
        <taxon>Eubacteriales</taxon>
        <taxon>Clostridiaceae</taxon>
        <taxon>Sarcina</taxon>
    </lineage>
</organism>
<sequence>MPKIINNLREKLMVKGREILIFKGYNSLNIRDLVKECDIAIGTFYNYYKNKDEIVNAIIKADWEKIIASTAAKMKNQDLNFKEKMYIMYDGINEFLKNYLDTFMVMISNGAREHRYRNDRILIPYENILKEILVFHKNKGDISYTIEDEKLSKLILNNIIFICKDNSISFDEFYLSLNFSIKMND</sequence>
<dbReference type="Pfam" id="PF00440">
    <property type="entry name" value="TetR_N"/>
    <property type="match status" value="1"/>
</dbReference>
<accession>A0ABM9UPT8</accession>
<dbReference type="PANTHER" id="PTHR43479">
    <property type="entry name" value="ACREF/ENVCD OPERON REPRESSOR-RELATED"/>
    <property type="match status" value="1"/>
</dbReference>
<evidence type="ECO:0000256" key="1">
    <source>
        <dbReference type="ARBA" id="ARBA00023125"/>
    </source>
</evidence>
<evidence type="ECO:0000256" key="2">
    <source>
        <dbReference type="PROSITE-ProRule" id="PRU00335"/>
    </source>
</evidence>
<reference evidence="4 5" key="1">
    <citation type="submission" date="2015-09" db="EMBL/GenBank/DDBJ databases">
        <authorList>
            <consortium name="Pathogen Informatics"/>
        </authorList>
    </citation>
    <scope>NUCLEOTIDE SEQUENCE [LARGE SCALE GENOMIC DNA]</scope>
    <source>
        <strain evidence="4 5">2789STDY5834858</strain>
    </source>
</reference>
<evidence type="ECO:0000259" key="3">
    <source>
        <dbReference type="PROSITE" id="PS50977"/>
    </source>
</evidence>
<dbReference type="Proteomes" id="UP000095488">
    <property type="component" value="Unassembled WGS sequence"/>
</dbReference>
<dbReference type="PROSITE" id="PS50977">
    <property type="entry name" value="HTH_TETR_2"/>
    <property type="match status" value="1"/>
</dbReference>
<dbReference type="PANTHER" id="PTHR43479:SF11">
    <property type="entry name" value="ACREF_ENVCD OPERON REPRESSOR-RELATED"/>
    <property type="match status" value="1"/>
</dbReference>
<gene>
    <name evidence="4" type="primary">yvdT</name>
    <name evidence="4" type="ORF">ERS852473_01064</name>
</gene>
<dbReference type="InterPro" id="IPR009057">
    <property type="entry name" value="Homeodomain-like_sf"/>
</dbReference>
<keyword evidence="1 2" id="KW-0238">DNA-binding</keyword>
<dbReference type="EMBL" id="CYZR01000003">
    <property type="protein sequence ID" value="CUN77596.1"/>
    <property type="molecule type" value="Genomic_DNA"/>
</dbReference>
<name>A0ABM9UPT8_SARVE</name>
<comment type="caution">
    <text evidence="4">The sequence shown here is derived from an EMBL/GenBank/DDBJ whole genome shotgun (WGS) entry which is preliminary data.</text>
</comment>
<keyword evidence="5" id="KW-1185">Reference proteome</keyword>
<protein>
    <submittedName>
        <fullName evidence="4">Uncharacterized HTH-type transcriptional regulator yvdT</fullName>
    </submittedName>
</protein>
<proteinExistence type="predicted"/>
<dbReference type="InterPro" id="IPR050624">
    <property type="entry name" value="HTH-type_Tx_Regulator"/>
</dbReference>
<dbReference type="Gene3D" id="1.10.357.10">
    <property type="entry name" value="Tetracycline Repressor, domain 2"/>
    <property type="match status" value="1"/>
</dbReference>
<dbReference type="InterPro" id="IPR001647">
    <property type="entry name" value="HTH_TetR"/>
</dbReference>
<evidence type="ECO:0000313" key="5">
    <source>
        <dbReference type="Proteomes" id="UP000095488"/>
    </source>
</evidence>
<feature type="domain" description="HTH tetR-type" evidence="3">
    <location>
        <begin position="6"/>
        <end position="66"/>
    </location>
</feature>
<dbReference type="SUPFAM" id="SSF46689">
    <property type="entry name" value="Homeodomain-like"/>
    <property type="match status" value="1"/>
</dbReference>
<feature type="DNA-binding region" description="H-T-H motif" evidence="2">
    <location>
        <begin position="29"/>
        <end position="48"/>
    </location>
</feature>